<dbReference type="InParanoid" id="A0A2P5EA90"/>
<dbReference type="PANTHER" id="PTHR33594:SF1">
    <property type="entry name" value="HD_PDEASE DOMAIN-CONTAINING PROTEIN"/>
    <property type="match status" value="1"/>
</dbReference>
<dbReference type="PANTHER" id="PTHR33594">
    <property type="entry name" value="SUPERFAMILY HYDROLASE, PUTATIVE (AFU_ORTHOLOGUE AFUA_1G03035)-RELATED"/>
    <property type="match status" value="1"/>
</dbReference>
<comment type="caution">
    <text evidence="2">The sequence shown here is derived from an EMBL/GenBank/DDBJ whole genome shotgun (WGS) entry which is preliminary data.</text>
</comment>
<feature type="region of interest" description="Disordered" evidence="1">
    <location>
        <begin position="71"/>
        <end position="91"/>
    </location>
</feature>
<evidence type="ECO:0000256" key="1">
    <source>
        <dbReference type="SAM" id="MobiDB-lite"/>
    </source>
</evidence>
<sequence>MISCLSTAGNALCFTSGGSRIKVLHDPNIQLGSNSSKEQYRIKDEQTTVNRFHRKLLKLEDMMKNEGRRVEMEAGYNPQHTYTPPPQLGGA</sequence>
<reference evidence="3" key="1">
    <citation type="submission" date="2016-06" db="EMBL/GenBank/DDBJ databases">
        <title>Parallel loss of symbiosis genes in relatives of nitrogen-fixing non-legume Parasponia.</title>
        <authorList>
            <person name="Van Velzen R."/>
            <person name="Holmer R."/>
            <person name="Bu F."/>
            <person name="Rutten L."/>
            <person name="Van Zeijl A."/>
            <person name="Liu W."/>
            <person name="Santuari L."/>
            <person name="Cao Q."/>
            <person name="Sharma T."/>
            <person name="Shen D."/>
            <person name="Roswanjaya Y."/>
            <person name="Wardhani T."/>
            <person name="Kalhor M.S."/>
            <person name="Jansen J."/>
            <person name="Van den Hoogen J."/>
            <person name="Gungor B."/>
            <person name="Hartog M."/>
            <person name="Hontelez J."/>
            <person name="Verver J."/>
            <person name="Yang W.-C."/>
            <person name="Schijlen E."/>
            <person name="Repin R."/>
            <person name="Schilthuizen M."/>
            <person name="Schranz E."/>
            <person name="Heidstra R."/>
            <person name="Miyata K."/>
            <person name="Fedorova E."/>
            <person name="Kohlen W."/>
            <person name="Bisseling T."/>
            <person name="Smit S."/>
            <person name="Geurts R."/>
        </authorList>
    </citation>
    <scope>NUCLEOTIDE SEQUENCE [LARGE SCALE GENOMIC DNA]</scope>
    <source>
        <strain evidence="3">cv. RG33-2</strain>
    </source>
</reference>
<dbReference type="STRING" id="63057.A0A2P5EA90"/>
<evidence type="ECO:0000313" key="2">
    <source>
        <dbReference type="EMBL" id="PON82441.1"/>
    </source>
</evidence>
<accession>A0A2P5EA90</accession>
<dbReference type="OrthoDB" id="16547at2759"/>
<dbReference type="Proteomes" id="UP000237000">
    <property type="component" value="Unassembled WGS sequence"/>
</dbReference>
<dbReference type="SUPFAM" id="SSF109604">
    <property type="entry name" value="HD-domain/PDEase-like"/>
    <property type="match status" value="1"/>
</dbReference>
<name>A0A2P5EA90_TREOI</name>
<evidence type="ECO:0000313" key="3">
    <source>
        <dbReference type="Proteomes" id="UP000237000"/>
    </source>
</evidence>
<dbReference type="EMBL" id="JXTC01000195">
    <property type="protein sequence ID" value="PON82441.1"/>
    <property type="molecule type" value="Genomic_DNA"/>
</dbReference>
<proteinExistence type="predicted"/>
<organism evidence="2 3">
    <name type="scientific">Trema orientale</name>
    <name type="common">Charcoal tree</name>
    <name type="synonym">Celtis orientalis</name>
    <dbReference type="NCBI Taxonomy" id="63057"/>
    <lineage>
        <taxon>Eukaryota</taxon>
        <taxon>Viridiplantae</taxon>
        <taxon>Streptophyta</taxon>
        <taxon>Embryophyta</taxon>
        <taxon>Tracheophyta</taxon>
        <taxon>Spermatophyta</taxon>
        <taxon>Magnoliopsida</taxon>
        <taxon>eudicotyledons</taxon>
        <taxon>Gunneridae</taxon>
        <taxon>Pentapetalae</taxon>
        <taxon>rosids</taxon>
        <taxon>fabids</taxon>
        <taxon>Rosales</taxon>
        <taxon>Cannabaceae</taxon>
        <taxon>Trema</taxon>
    </lineage>
</organism>
<keyword evidence="3" id="KW-1185">Reference proteome</keyword>
<protein>
    <submittedName>
        <fullName evidence="2">Uncharacterized protein</fullName>
    </submittedName>
</protein>
<dbReference type="AlphaFoldDB" id="A0A2P5EA90"/>
<dbReference type="Gene3D" id="1.20.58.1910">
    <property type="match status" value="1"/>
</dbReference>
<gene>
    <name evidence="2" type="ORF">TorRG33x02_218090</name>
</gene>